<dbReference type="PANTHER" id="PTHR43717:SF1">
    <property type="entry name" value="ANAEROBIC NITRIC OXIDE REDUCTASE FLAVORUBREDOXIN"/>
    <property type="match status" value="1"/>
</dbReference>
<sequence length="240" mass="25845">MAAKVTELTDGIFRLSVLVPEMGPPNGFVFNSFLIVDDEPLLFHAGQRGMFPLFRDAVASVMPVESLRWISFGHVEADECGAMNLWLEAAPHAEVVHGATACMVSLNDLADRPPRCVADGELITSGKRRIRYFDTPHVPHAWESGVVFEETSGILFCGDLFTQFGGEASTRDDIVPAAIAAEDAFHSSSVNPATAPTLRRLAELKPTGLALMHGPTFFGDGAEALNRLADYYAGLLKAAA</sequence>
<feature type="domain" description="ODP" evidence="1">
    <location>
        <begin position="30"/>
        <end position="214"/>
    </location>
</feature>
<name>A0ABP7L3U6_9SPHN</name>
<protein>
    <recommendedName>
        <fullName evidence="1">ODP domain-containing protein</fullName>
    </recommendedName>
</protein>
<comment type="caution">
    <text evidence="2">The sequence shown here is derived from an EMBL/GenBank/DDBJ whole genome shotgun (WGS) entry which is preliminary data.</text>
</comment>
<dbReference type="InterPro" id="IPR036866">
    <property type="entry name" value="RibonucZ/Hydroxyglut_hydro"/>
</dbReference>
<evidence type="ECO:0000313" key="3">
    <source>
        <dbReference type="Proteomes" id="UP001500827"/>
    </source>
</evidence>
<keyword evidence="3" id="KW-1185">Reference proteome</keyword>
<dbReference type="Proteomes" id="UP001500827">
    <property type="component" value="Unassembled WGS sequence"/>
</dbReference>
<proteinExistence type="predicted"/>
<dbReference type="EMBL" id="BAABBM010000001">
    <property type="protein sequence ID" value="GAA3893896.1"/>
    <property type="molecule type" value="Genomic_DNA"/>
</dbReference>
<dbReference type="PANTHER" id="PTHR43717">
    <property type="entry name" value="ANAEROBIC NITRIC OXIDE REDUCTASE FLAVORUBREDOXIN"/>
    <property type="match status" value="1"/>
</dbReference>
<accession>A0ABP7L3U6</accession>
<dbReference type="SUPFAM" id="SSF56281">
    <property type="entry name" value="Metallo-hydrolase/oxidoreductase"/>
    <property type="match status" value="1"/>
</dbReference>
<organism evidence="2 3">
    <name type="scientific">Sphingomonas limnosediminicola</name>
    <dbReference type="NCBI Taxonomy" id="940133"/>
    <lineage>
        <taxon>Bacteria</taxon>
        <taxon>Pseudomonadati</taxon>
        <taxon>Pseudomonadota</taxon>
        <taxon>Alphaproteobacteria</taxon>
        <taxon>Sphingomonadales</taxon>
        <taxon>Sphingomonadaceae</taxon>
        <taxon>Sphingomonas</taxon>
    </lineage>
</organism>
<evidence type="ECO:0000313" key="2">
    <source>
        <dbReference type="EMBL" id="GAA3893896.1"/>
    </source>
</evidence>
<dbReference type="InterPro" id="IPR045761">
    <property type="entry name" value="ODP_dom"/>
</dbReference>
<evidence type="ECO:0000259" key="1">
    <source>
        <dbReference type="Pfam" id="PF19583"/>
    </source>
</evidence>
<dbReference type="Pfam" id="PF19583">
    <property type="entry name" value="ODP"/>
    <property type="match status" value="1"/>
</dbReference>
<gene>
    <name evidence="2" type="ORF">GCM10022276_11370</name>
</gene>
<dbReference type="RefSeq" id="WP_344698715.1">
    <property type="nucleotide sequence ID" value="NZ_BAABBM010000001.1"/>
</dbReference>
<dbReference type="Gene3D" id="3.60.15.10">
    <property type="entry name" value="Ribonuclease Z/Hydroxyacylglutathione hydrolase-like"/>
    <property type="match status" value="1"/>
</dbReference>
<reference evidence="3" key="1">
    <citation type="journal article" date="2019" name="Int. J. Syst. Evol. Microbiol.">
        <title>The Global Catalogue of Microorganisms (GCM) 10K type strain sequencing project: providing services to taxonomists for standard genome sequencing and annotation.</title>
        <authorList>
            <consortium name="The Broad Institute Genomics Platform"/>
            <consortium name="The Broad Institute Genome Sequencing Center for Infectious Disease"/>
            <person name="Wu L."/>
            <person name="Ma J."/>
        </authorList>
    </citation>
    <scope>NUCLEOTIDE SEQUENCE [LARGE SCALE GENOMIC DNA]</scope>
    <source>
        <strain evidence="3">JCM 17543</strain>
    </source>
</reference>